<proteinExistence type="predicted"/>
<evidence type="ECO:0000313" key="2">
    <source>
        <dbReference type="Proteomes" id="UP001060919"/>
    </source>
</evidence>
<accession>A0A915YF58</accession>
<protein>
    <submittedName>
        <fullName evidence="1">Uncharacterized protein</fullName>
    </submittedName>
</protein>
<organism evidence="1 2">
    <name type="scientific">Aureispira anguillae</name>
    <dbReference type="NCBI Taxonomy" id="2864201"/>
    <lineage>
        <taxon>Bacteria</taxon>
        <taxon>Pseudomonadati</taxon>
        <taxon>Bacteroidota</taxon>
        <taxon>Saprospiria</taxon>
        <taxon>Saprospirales</taxon>
        <taxon>Saprospiraceae</taxon>
        <taxon>Aureispira</taxon>
    </lineage>
</organism>
<reference evidence="1" key="1">
    <citation type="submission" date="2022-09" db="EMBL/GenBank/DDBJ databases">
        <title>Aureispira anguillicida sp. nov., isolated from Leptocephalus of Japanese eel Anguilla japonica.</title>
        <authorList>
            <person name="Yuasa K."/>
            <person name="Mekata T."/>
            <person name="Ikunari K."/>
        </authorList>
    </citation>
    <scope>NUCLEOTIDE SEQUENCE</scope>
    <source>
        <strain evidence="1">EL160426</strain>
    </source>
</reference>
<name>A0A915YF58_9BACT</name>
<keyword evidence="2" id="KW-1185">Reference proteome</keyword>
<gene>
    <name evidence="1" type="ORF">AsAng_0026130</name>
</gene>
<dbReference type="AlphaFoldDB" id="A0A915YF58"/>
<dbReference type="EMBL" id="AP026867">
    <property type="protein sequence ID" value="BDS11899.1"/>
    <property type="molecule type" value="Genomic_DNA"/>
</dbReference>
<dbReference type="Proteomes" id="UP001060919">
    <property type="component" value="Chromosome"/>
</dbReference>
<dbReference type="KEGG" id="aup:AsAng_0026130"/>
<evidence type="ECO:0000313" key="1">
    <source>
        <dbReference type="EMBL" id="BDS11899.1"/>
    </source>
</evidence>
<sequence length="74" mass="9148">MIELALKNTFMMMYFTRWIDPEPLMYYWVEVEEKAMLSYYRSITHNFVPRKTKDRPIWLQLYQKKEKNSFAGIS</sequence>